<dbReference type="Proteomes" id="UP001610444">
    <property type="component" value="Unassembled WGS sequence"/>
</dbReference>
<organism evidence="1 2">
    <name type="scientific">Aspergillus pseudodeflectus</name>
    <dbReference type="NCBI Taxonomy" id="176178"/>
    <lineage>
        <taxon>Eukaryota</taxon>
        <taxon>Fungi</taxon>
        <taxon>Dikarya</taxon>
        <taxon>Ascomycota</taxon>
        <taxon>Pezizomycotina</taxon>
        <taxon>Eurotiomycetes</taxon>
        <taxon>Eurotiomycetidae</taxon>
        <taxon>Eurotiales</taxon>
        <taxon>Aspergillaceae</taxon>
        <taxon>Aspergillus</taxon>
        <taxon>Aspergillus subgen. Nidulantes</taxon>
    </lineage>
</organism>
<evidence type="ECO:0000313" key="1">
    <source>
        <dbReference type="EMBL" id="KAL2858670.1"/>
    </source>
</evidence>
<sequence>MLTDVAFLTRRRRLKIFISVAIQTQSGIVCICLANEMIGLLKAHVFGTFEQNMDRSTTRKATSGPTLERSSEAIVIAFFHALPFVGFNYHATPSYQSDPGLFSLIIFHRLLMARRYPSTSFMHVCSNALSWLQWQPCHVREQIPKTMSPFRAR</sequence>
<reference evidence="1 2" key="1">
    <citation type="submission" date="2024-07" db="EMBL/GenBank/DDBJ databases">
        <title>Section-level genome sequencing and comparative genomics of Aspergillus sections Usti and Cavernicolus.</title>
        <authorList>
            <consortium name="Lawrence Berkeley National Laboratory"/>
            <person name="Nybo J.L."/>
            <person name="Vesth T.C."/>
            <person name="Theobald S."/>
            <person name="Frisvad J.C."/>
            <person name="Larsen T.O."/>
            <person name="Kjaerboelling I."/>
            <person name="Rothschild-Mancinelli K."/>
            <person name="Lyhne E.K."/>
            <person name="Kogle M.E."/>
            <person name="Barry K."/>
            <person name="Clum A."/>
            <person name="Na H."/>
            <person name="Ledsgaard L."/>
            <person name="Lin J."/>
            <person name="Lipzen A."/>
            <person name="Kuo A."/>
            <person name="Riley R."/>
            <person name="Mondo S."/>
            <person name="LaButti K."/>
            <person name="Haridas S."/>
            <person name="Pangalinan J."/>
            <person name="Salamov A.A."/>
            <person name="Simmons B.A."/>
            <person name="Magnuson J.K."/>
            <person name="Chen J."/>
            <person name="Drula E."/>
            <person name="Henrissat B."/>
            <person name="Wiebenga A."/>
            <person name="Lubbers R.J."/>
            <person name="Gomes A.C."/>
            <person name="Macurrencykelacurrency M.R."/>
            <person name="Stajich J."/>
            <person name="Grigoriev I.V."/>
            <person name="Mortensen U.H."/>
            <person name="De vries R.P."/>
            <person name="Baker S.E."/>
            <person name="Andersen M.R."/>
        </authorList>
    </citation>
    <scope>NUCLEOTIDE SEQUENCE [LARGE SCALE GENOMIC DNA]</scope>
    <source>
        <strain evidence="1 2">CBS 756.74</strain>
    </source>
</reference>
<evidence type="ECO:0000313" key="2">
    <source>
        <dbReference type="Proteomes" id="UP001610444"/>
    </source>
</evidence>
<dbReference type="GeneID" id="98151612"/>
<comment type="caution">
    <text evidence="1">The sequence shown here is derived from an EMBL/GenBank/DDBJ whole genome shotgun (WGS) entry which is preliminary data.</text>
</comment>
<name>A0ABR4L2B0_9EURO</name>
<keyword evidence="2" id="KW-1185">Reference proteome</keyword>
<gene>
    <name evidence="1" type="ORF">BJX68DRAFT_139949</name>
</gene>
<dbReference type="RefSeq" id="XP_070903634.1">
    <property type="nucleotide sequence ID" value="XM_071036448.1"/>
</dbReference>
<dbReference type="EMBL" id="JBFXLR010000004">
    <property type="protein sequence ID" value="KAL2858670.1"/>
    <property type="molecule type" value="Genomic_DNA"/>
</dbReference>
<proteinExistence type="predicted"/>
<accession>A0ABR4L2B0</accession>
<protein>
    <submittedName>
        <fullName evidence="1">Uncharacterized protein</fullName>
    </submittedName>
</protein>